<feature type="region of interest" description="Disordered" evidence="1">
    <location>
        <begin position="215"/>
        <end position="237"/>
    </location>
</feature>
<organism evidence="2">
    <name type="scientific">Bipolaris victoriae (strain FI3)</name>
    <name type="common">Victoria blight of oats agent</name>
    <name type="synonym">Cochliobolus victoriae</name>
    <dbReference type="NCBI Taxonomy" id="930091"/>
    <lineage>
        <taxon>Eukaryota</taxon>
        <taxon>Fungi</taxon>
        <taxon>Dikarya</taxon>
        <taxon>Ascomycota</taxon>
        <taxon>Pezizomycotina</taxon>
        <taxon>Dothideomycetes</taxon>
        <taxon>Pleosporomycetidae</taxon>
        <taxon>Pleosporales</taxon>
        <taxon>Pleosporineae</taxon>
        <taxon>Pleosporaceae</taxon>
        <taxon>Bipolaris</taxon>
    </lineage>
</organism>
<sequence>MDILKWLEETEQHPVPQDACKPKSKPKRLPRRAKSGSSLLEPLPLQDSPVQQRARKQTARDVLVASSSASSTSSLYARKPRRKTRPERYEPNKPEHAGRNNSSKKARHKSRRRKVEKSSQVVRNFKAKNVSGDRLTLKPPELGLFNKGRTSIAVRGRGLPDLVFSEMKFLQKHEEPKPPPQPDVPRKKRKIDHTHTKDGEISTFFTTDRHTLAQKVQDKPASHSSVREKKRRHHCYSPTTDVAISTVKPADRMFLPHSDIQYPRHESTRCVSWSASIRALSTMSAHHQADDDAPHEWHDSDRYGHCKSKMKRPERTFKQPELPSVAKQTTDDTAGYFRVSSLAPSHSRMSRSQSCPQQASSPKRVNLVDRSAKLQPTGTAYSSSSMPPAVPAYPSTDAGLVLAANRSNSPRFGKSSILREIRPVSQHQVLDDGYNNCGEDQETSSDLEKVLQVCKDTLYNQRRAAPSPRNGANRSEHLLPMQSADQPRRTSWHMPTQRIPTVRFAQLPVQYHVQPTFSGPSIYEQQEQHQYQPLRVSGNEALGDDPWAFEQEYMDDDMAICYNDVGWNDTIEASILNELGDSNEMYVAEGAFGVDHIGEDSWPSNNHDVAPGFWRPNKLY</sequence>
<reference evidence="2" key="2">
    <citation type="submission" date="2014-01" db="EMBL/GenBank/DDBJ databases">
        <authorList>
            <consortium name="DOE Joint Genome Institute"/>
            <person name="Ohm R.A."/>
            <person name="Condon B.J."/>
            <person name="Leng Y."/>
            <person name="Wu D."/>
            <person name="Bushley K.E."/>
            <person name="Otillar R."/>
            <person name="Martin J."/>
            <person name="Schackwitz W."/>
            <person name="Grimwood J."/>
            <person name="MohdZainudin N."/>
            <person name="Xue C."/>
            <person name="Wang R."/>
            <person name="Manning V.A."/>
            <person name="Dhillon B."/>
            <person name="Tu Z.J."/>
            <person name="Steffenson B.J."/>
            <person name="Salamov A."/>
            <person name="Sun H."/>
            <person name="Lowry S."/>
            <person name="LaButti K."/>
            <person name="Han J."/>
            <person name="Copeland A."/>
            <person name="Lindquist E."/>
            <person name="Barry K."/>
            <person name="Schmutz J."/>
            <person name="Baker S."/>
            <person name="Ciuffetti L.M."/>
            <person name="Grigoriev I.V."/>
            <person name="Zhong S."/>
            <person name="Nordberg B.G."/>
            <person name="Cantor M.N."/>
            <person name="Hua S.X."/>
        </authorList>
    </citation>
    <scope>NUCLEOTIDE SEQUENCE</scope>
    <source>
        <strain evidence="2">FI3</strain>
    </source>
</reference>
<dbReference type="AlphaFoldDB" id="W7EF09"/>
<evidence type="ECO:0000256" key="1">
    <source>
        <dbReference type="SAM" id="MobiDB-lite"/>
    </source>
</evidence>
<protein>
    <submittedName>
        <fullName evidence="2">Uncharacterized protein</fullName>
    </submittedName>
</protein>
<feature type="region of interest" description="Disordered" evidence="1">
    <location>
        <begin position="461"/>
        <end position="491"/>
    </location>
</feature>
<feature type="region of interest" description="Disordered" evidence="1">
    <location>
        <begin position="171"/>
        <end position="192"/>
    </location>
</feature>
<feature type="compositionally biased region" description="Basic and acidic residues" evidence="1">
    <location>
        <begin position="215"/>
        <end position="227"/>
    </location>
</feature>
<dbReference type="RefSeq" id="XP_014556366.1">
    <property type="nucleotide sequence ID" value="XM_014700880.1"/>
</dbReference>
<gene>
    <name evidence="2" type="ORF">COCVIDRAFT_99970</name>
</gene>
<proteinExistence type="predicted"/>
<reference evidence="2" key="1">
    <citation type="journal article" date="2013" name="PLoS Genet.">
        <title>Comparative genome structure, secondary metabolite, and effector coding capacity across Cochliobolus pathogens.</title>
        <authorList>
            <person name="Condon B.J."/>
            <person name="Leng Y."/>
            <person name="Wu D."/>
            <person name="Bushley K.E."/>
            <person name="Ohm R.A."/>
            <person name="Otillar R."/>
            <person name="Martin J."/>
            <person name="Schackwitz W."/>
            <person name="Grimwood J."/>
            <person name="MohdZainudin N."/>
            <person name="Xue C."/>
            <person name="Wang R."/>
            <person name="Manning V.A."/>
            <person name="Dhillon B."/>
            <person name="Tu Z.J."/>
            <person name="Steffenson B.J."/>
            <person name="Salamov A."/>
            <person name="Sun H."/>
            <person name="Lowry S."/>
            <person name="LaButti K."/>
            <person name="Han J."/>
            <person name="Copeland A."/>
            <person name="Lindquist E."/>
            <person name="Barry K."/>
            <person name="Schmutz J."/>
            <person name="Baker S.E."/>
            <person name="Ciuffetti L.M."/>
            <person name="Grigoriev I.V."/>
            <person name="Zhong S."/>
            <person name="Turgeon B.G."/>
        </authorList>
    </citation>
    <scope>NUCLEOTIDE SEQUENCE [LARGE SCALE GENOMIC DNA]</scope>
    <source>
        <strain evidence="2">FI3</strain>
    </source>
</reference>
<feature type="compositionally biased region" description="Basic residues" evidence="1">
    <location>
        <begin position="22"/>
        <end position="34"/>
    </location>
</feature>
<evidence type="ECO:0000313" key="2">
    <source>
        <dbReference type="EMBL" id="EUN26786.1"/>
    </source>
</evidence>
<dbReference type="GeneID" id="26260832"/>
<feature type="compositionally biased region" description="Basic and acidic residues" evidence="1">
    <location>
        <begin position="1"/>
        <end position="12"/>
    </location>
</feature>
<feature type="region of interest" description="Disordered" evidence="1">
    <location>
        <begin position="1"/>
        <end position="144"/>
    </location>
</feature>
<accession>W7EF09</accession>
<feature type="compositionally biased region" description="Low complexity" evidence="1">
    <location>
        <begin position="65"/>
        <end position="74"/>
    </location>
</feature>
<feature type="compositionally biased region" description="Polar residues" evidence="1">
    <location>
        <begin position="350"/>
        <end position="363"/>
    </location>
</feature>
<feature type="compositionally biased region" description="Basic and acidic residues" evidence="1">
    <location>
        <begin position="86"/>
        <end position="98"/>
    </location>
</feature>
<feature type="compositionally biased region" description="Basic and acidic residues" evidence="1">
    <location>
        <begin position="287"/>
        <end position="304"/>
    </location>
</feature>
<dbReference type="HOGENOM" id="CLU_446998_0_0_1"/>
<feature type="compositionally biased region" description="Basic residues" evidence="1">
    <location>
        <begin position="102"/>
        <end position="115"/>
    </location>
</feature>
<dbReference type="OrthoDB" id="2537141at2759"/>
<name>W7EF09_BIPV3</name>
<dbReference type="EMBL" id="KI968736">
    <property type="protein sequence ID" value="EUN26786.1"/>
    <property type="molecule type" value="Genomic_DNA"/>
</dbReference>
<feature type="region of interest" description="Disordered" evidence="1">
    <location>
        <begin position="285"/>
        <end position="367"/>
    </location>
</feature>